<evidence type="ECO:0000313" key="6">
    <source>
        <dbReference type="Proteomes" id="UP000244729"/>
    </source>
</evidence>
<keyword evidence="6" id="KW-1185">Reference proteome</keyword>
<feature type="modified residue" description="N6-(pyridoxal phosphate)lysine" evidence="3">
    <location>
        <position position="202"/>
    </location>
</feature>
<reference evidence="5 6" key="1">
    <citation type="submission" date="2018-04" db="EMBL/GenBank/DDBJ databases">
        <authorList>
            <person name="Li J."/>
        </authorList>
    </citation>
    <scope>NUCLEOTIDE SEQUENCE [LARGE SCALE GENOMIC DNA]</scope>
    <source>
        <strain evidence="6">30A</strain>
    </source>
</reference>
<dbReference type="AlphaFoldDB" id="A0A2S0WXX2"/>
<dbReference type="OrthoDB" id="9804264at2"/>
<evidence type="ECO:0000256" key="4">
    <source>
        <dbReference type="RuleBase" id="RU004508"/>
    </source>
</evidence>
<gene>
    <name evidence="5" type="ORF">DCE93_11245</name>
</gene>
<dbReference type="InterPro" id="IPR015421">
    <property type="entry name" value="PyrdxlP-dep_Trfase_major"/>
</dbReference>
<dbReference type="Gene3D" id="3.40.640.10">
    <property type="entry name" value="Type I PLP-dependent aspartate aminotransferase-like (Major domain)"/>
    <property type="match status" value="1"/>
</dbReference>
<organism evidence="5 6">
    <name type="scientific">Agromyces badenianii</name>
    <dbReference type="NCBI Taxonomy" id="2080742"/>
    <lineage>
        <taxon>Bacteria</taxon>
        <taxon>Bacillati</taxon>
        <taxon>Actinomycetota</taxon>
        <taxon>Actinomycetes</taxon>
        <taxon>Micrococcales</taxon>
        <taxon>Microbacteriaceae</taxon>
        <taxon>Agromyces</taxon>
    </lineage>
</organism>
<proteinExistence type="inferred from homology"/>
<name>A0A2S0WXX2_9MICO</name>
<dbReference type="GO" id="GO:0008483">
    <property type="term" value="F:transaminase activity"/>
    <property type="evidence" value="ECO:0007669"/>
    <property type="project" value="TreeGrafter"/>
</dbReference>
<dbReference type="Gene3D" id="3.90.1150.10">
    <property type="entry name" value="Aspartate Aminotransferase, domain 1"/>
    <property type="match status" value="1"/>
</dbReference>
<dbReference type="InterPro" id="IPR015422">
    <property type="entry name" value="PyrdxlP-dep_Trfase_small"/>
</dbReference>
<evidence type="ECO:0000256" key="2">
    <source>
        <dbReference type="PIRSR" id="PIRSR000390-1"/>
    </source>
</evidence>
<dbReference type="PIRSF" id="PIRSF000390">
    <property type="entry name" value="PLP_StrS"/>
    <property type="match status" value="1"/>
</dbReference>
<sequence>MGPSSATQRIRSVTERIYMSSPDVGVLEEQFVVDALRSGWVAPLGPHVDAFEAEVASRAGVGHAVALSSGTAALHLGLVTLGVGSGDIVLTSTMTFVATANAIMYTGAEPYFVDCDPVTGEMDPALLAQALAELSAAGEHVAAIVPVDLLGKCVDYTSIERIATEYGVPLLADAAESLGANHRGRAAGSFGRASILSFNGNKIMTTSGGGMLLTDDEAFASQVRYLSTQARQPAVHYEHTEIGFNYRMSNLLAALGRAQLSRLDEMIARRRLHRERYKALFADVPGVEIFGAADDQHDNFWLTAIVVDPTVAGWEPSDLGDWLGEEAIESRPLWKPMHMQPVFADHRAALNGSSEALFRTGLTLPSGSALTPDQVRRVDERIGKFLEARR</sequence>
<dbReference type="CDD" id="cd00616">
    <property type="entry name" value="AHBA_syn"/>
    <property type="match status" value="1"/>
</dbReference>
<dbReference type="Pfam" id="PF01041">
    <property type="entry name" value="DegT_DnrJ_EryC1"/>
    <property type="match status" value="1"/>
</dbReference>
<dbReference type="EMBL" id="CP028913">
    <property type="protein sequence ID" value="AWB96151.1"/>
    <property type="molecule type" value="Genomic_DNA"/>
</dbReference>
<dbReference type="Proteomes" id="UP000244729">
    <property type="component" value="Chromosome"/>
</dbReference>
<evidence type="ECO:0000313" key="5">
    <source>
        <dbReference type="EMBL" id="AWB96151.1"/>
    </source>
</evidence>
<dbReference type="InterPro" id="IPR000653">
    <property type="entry name" value="DegT/StrS_aminotransferase"/>
</dbReference>
<feature type="active site" description="Proton acceptor" evidence="2">
    <location>
        <position position="202"/>
    </location>
</feature>
<evidence type="ECO:0000256" key="3">
    <source>
        <dbReference type="PIRSR" id="PIRSR000390-2"/>
    </source>
</evidence>
<dbReference type="GO" id="GO:0000271">
    <property type="term" value="P:polysaccharide biosynthetic process"/>
    <property type="evidence" value="ECO:0007669"/>
    <property type="project" value="TreeGrafter"/>
</dbReference>
<comment type="cofactor">
    <cofactor evidence="1">
        <name>pyridoxal 5'-phosphate</name>
        <dbReference type="ChEBI" id="CHEBI:597326"/>
    </cofactor>
</comment>
<comment type="similarity">
    <text evidence="4">Belongs to the DegT/DnrJ/EryC1 family.</text>
</comment>
<dbReference type="SUPFAM" id="SSF53383">
    <property type="entry name" value="PLP-dependent transferases"/>
    <property type="match status" value="1"/>
</dbReference>
<accession>A0A2S0WXX2</accession>
<dbReference type="PANTHER" id="PTHR30244">
    <property type="entry name" value="TRANSAMINASE"/>
    <property type="match status" value="1"/>
</dbReference>
<dbReference type="GO" id="GO:0030170">
    <property type="term" value="F:pyridoxal phosphate binding"/>
    <property type="evidence" value="ECO:0007669"/>
    <property type="project" value="TreeGrafter"/>
</dbReference>
<dbReference type="PANTHER" id="PTHR30244:SF34">
    <property type="entry name" value="DTDP-4-AMINO-4,6-DIDEOXYGALACTOSE TRANSAMINASE"/>
    <property type="match status" value="1"/>
</dbReference>
<protein>
    <submittedName>
        <fullName evidence="5">Pyridoxal-5'-phosphate-dependent protein</fullName>
    </submittedName>
</protein>
<dbReference type="InterPro" id="IPR015424">
    <property type="entry name" value="PyrdxlP-dep_Trfase"/>
</dbReference>
<keyword evidence="3 4" id="KW-0663">Pyridoxal phosphate</keyword>
<dbReference type="KEGG" id="agm:DCE93_11245"/>
<evidence type="ECO:0000256" key="1">
    <source>
        <dbReference type="ARBA" id="ARBA00001933"/>
    </source>
</evidence>